<protein>
    <submittedName>
        <fullName evidence="3">Universal stress family protein</fullName>
    </submittedName>
</protein>
<evidence type="ECO:0000313" key="4">
    <source>
        <dbReference type="Proteomes" id="UP000010411"/>
    </source>
</evidence>
<dbReference type="InterPro" id="IPR006016">
    <property type="entry name" value="UspA"/>
</dbReference>
<sequence>MRRCSQEVSRLPDRRAVGTVELPLVVGVDGSDSSLQAVDWAADEAARHGLPLRLVHASLWERYEGGRPSFTTDRPAEEIMAEHIAASCAERAQLRNPELKVSSEVLPDDAVSVLLHAGHESFALVTGSRGRSELAGLLLGSVSLAVAARAVCPVIVVRGGERNRQGSFGRVVLGVGDATEGSAAVRFALREAEVRDCALDAVRAWRYPAHEHVDQPLLEVAASVHEERASTLLTDALRDAVRDHPKVEVHRQAVEGPAHKALLDMSADADLIVVSALRRHGHFGLQLGRVAHALLHHAACPVAVVPQRA</sequence>
<comment type="caution">
    <text evidence="3">The sequence shown here is derived from an EMBL/GenBank/DDBJ whole genome shotgun (WGS) entry which is preliminary data.</text>
</comment>
<evidence type="ECO:0000313" key="3">
    <source>
        <dbReference type="EMBL" id="EKX64121.1"/>
    </source>
</evidence>
<dbReference type="PANTHER" id="PTHR46553">
    <property type="entry name" value="ADENINE NUCLEOTIDE ALPHA HYDROLASES-LIKE SUPERFAMILY PROTEIN"/>
    <property type="match status" value="1"/>
</dbReference>
<feature type="domain" description="UspA" evidence="2">
    <location>
        <begin position="24"/>
        <end position="158"/>
    </location>
</feature>
<dbReference type="Proteomes" id="UP000010411">
    <property type="component" value="Unassembled WGS sequence"/>
</dbReference>
<dbReference type="Pfam" id="PF00582">
    <property type="entry name" value="Usp"/>
    <property type="match status" value="2"/>
</dbReference>
<dbReference type="PATRIC" id="fig|698759.3.peg.5243"/>
<dbReference type="PRINTS" id="PR01438">
    <property type="entry name" value="UNVRSLSTRESS"/>
</dbReference>
<keyword evidence="4" id="KW-1185">Reference proteome</keyword>
<feature type="domain" description="UspA" evidence="2">
    <location>
        <begin position="168"/>
        <end position="306"/>
    </location>
</feature>
<dbReference type="InterPro" id="IPR006015">
    <property type="entry name" value="Universal_stress_UspA"/>
</dbReference>
<proteinExistence type="inferred from homology"/>
<gene>
    <name evidence="3" type="ORF">STRIP9103_07558</name>
</gene>
<dbReference type="EMBL" id="AEJC01000397">
    <property type="protein sequence ID" value="EKX64121.1"/>
    <property type="molecule type" value="Genomic_DNA"/>
</dbReference>
<name>L1KTH6_9ACTN</name>
<comment type="similarity">
    <text evidence="1">Belongs to the universal stress protein A family.</text>
</comment>
<dbReference type="SUPFAM" id="SSF52402">
    <property type="entry name" value="Adenine nucleotide alpha hydrolases-like"/>
    <property type="match status" value="2"/>
</dbReference>
<evidence type="ECO:0000256" key="1">
    <source>
        <dbReference type="ARBA" id="ARBA00008791"/>
    </source>
</evidence>
<reference evidence="3 4" key="1">
    <citation type="submission" date="2012-11" db="EMBL/GenBank/DDBJ databases">
        <authorList>
            <person name="Huguet-Tapia J.C."/>
            <person name="Durkin A.S."/>
            <person name="Pettis G.S."/>
            <person name="Badger J.H."/>
        </authorList>
    </citation>
    <scope>NUCLEOTIDE SEQUENCE [LARGE SCALE GENOMIC DNA]</scope>
    <source>
        <strain evidence="3 4">91-03</strain>
    </source>
</reference>
<dbReference type="AlphaFoldDB" id="L1KTH6"/>
<evidence type="ECO:0000259" key="2">
    <source>
        <dbReference type="Pfam" id="PF00582"/>
    </source>
</evidence>
<organism evidence="3 4">
    <name type="scientific">Streptomyces ipomoeae 91-03</name>
    <dbReference type="NCBI Taxonomy" id="698759"/>
    <lineage>
        <taxon>Bacteria</taxon>
        <taxon>Bacillati</taxon>
        <taxon>Actinomycetota</taxon>
        <taxon>Actinomycetes</taxon>
        <taxon>Kitasatosporales</taxon>
        <taxon>Streptomycetaceae</taxon>
        <taxon>Streptomyces</taxon>
    </lineage>
</organism>
<accession>L1KTH6</accession>
<dbReference type="PANTHER" id="PTHR46553:SF3">
    <property type="entry name" value="ADENINE NUCLEOTIDE ALPHA HYDROLASES-LIKE SUPERFAMILY PROTEIN"/>
    <property type="match status" value="1"/>
</dbReference>
<dbReference type="InterPro" id="IPR014729">
    <property type="entry name" value="Rossmann-like_a/b/a_fold"/>
</dbReference>
<dbReference type="Gene3D" id="3.40.50.620">
    <property type="entry name" value="HUPs"/>
    <property type="match status" value="2"/>
</dbReference>